<organism evidence="2 3">
    <name type="scientific">Bacillus infantis</name>
    <dbReference type="NCBI Taxonomy" id="324767"/>
    <lineage>
        <taxon>Bacteria</taxon>
        <taxon>Bacillati</taxon>
        <taxon>Bacillota</taxon>
        <taxon>Bacilli</taxon>
        <taxon>Bacillales</taxon>
        <taxon>Bacillaceae</taxon>
        <taxon>Bacillus</taxon>
    </lineage>
</organism>
<gene>
    <name evidence="2" type="ORF">FZD51_02260</name>
</gene>
<protein>
    <submittedName>
        <fullName evidence="2">Uncharacterized protein</fullName>
    </submittedName>
</protein>
<keyword evidence="1" id="KW-1133">Transmembrane helix</keyword>
<keyword evidence="1" id="KW-0472">Membrane</keyword>
<sequence length="127" mass="14410">MKEQKYINVLESVLVKNIGGFYLELIKVIIIAVAAFALFGSFHEKILELAVPADGDITGKAYGVPFYIQSAALCMLLFLLYKTNLQKWSWYKKWKNSGRLSTNTARILLIAGSAMLLLPYFYYFIAL</sequence>
<dbReference type="AlphaFoldDB" id="A0A5D4RRD4"/>
<evidence type="ECO:0000256" key="1">
    <source>
        <dbReference type="SAM" id="Phobius"/>
    </source>
</evidence>
<feature type="transmembrane region" description="Helical" evidence="1">
    <location>
        <begin position="104"/>
        <end position="125"/>
    </location>
</feature>
<dbReference type="EMBL" id="VTER01000001">
    <property type="protein sequence ID" value="TYS52284.1"/>
    <property type="molecule type" value="Genomic_DNA"/>
</dbReference>
<name>A0A5D4RRD4_9BACI</name>
<evidence type="ECO:0000313" key="3">
    <source>
        <dbReference type="Proteomes" id="UP000322139"/>
    </source>
</evidence>
<dbReference type="Proteomes" id="UP000322139">
    <property type="component" value="Unassembled WGS sequence"/>
</dbReference>
<keyword evidence="1" id="KW-0812">Transmembrane</keyword>
<evidence type="ECO:0000313" key="2">
    <source>
        <dbReference type="EMBL" id="TYS52284.1"/>
    </source>
</evidence>
<proteinExistence type="predicted"/>
<reference evidence="2 3" key="1">
    <citation type="submission" date="2019-08" db="EMBL/GenBank/DDBJ databases">
        <title>Bacillus genomes from the desert of Cuatro Cienegas, Coahuila.</title>
        <authorList>
            <person name="Olmedo-Alvarez G."/>
        </authorList>
    </citation>
    <scope>NUCLEOTIDE SEQUENCE [LARGE SCALE GENOMIC DNA]</scope>
    <source>
        <strain evidence="2 3">CH446_14T</strain>
    </source>
</reference>
<accession>A0A5D4RRD4</accession>
<feature type="transmembrane region" description="Helical" evidence="1">
    <location>
        <begin position="21"/>
        <end position="42"/>
    </location>
</feature>
<comment type="caution">
    <text evidence="2">The sequence shown here is derived from an EMBL/GenBank/DDBJ whole genome shotgun (WGS) entry which is preliminary data.</text>
</comment>
<dbReference type="RefSeq" id="WP_148973255.1">
    <property type="nucleotide sequence ID" value="NZ_JBNIKT010000021.1"/>
</dbReference>
<feature type="transmembrane region" description="Helical" evidence="1">
    <location>
        <begin position="62"/>
        <end position="83"/>
    </location>
</feature>